<name>A0A1D8AYD6_9BACT</name>
<organism evidence="2 3">
    <name type="scientific">Lacunisphaera limnophila</name>
    <dbReference type="NCBI Taxonomy" id="1838286"/>
    <lineage>
        <taxon>Bacteria</taxon>
        <taxon>Pseudomonadati</taxon>
        <taxon>Verrucomicrobiota</taxon>
        <taxon>Opitutia</taxon>
        <taxon>Opitutales</taxon>
        <taxon>Opitutaceae</taxon>
        <taxon>Lacunisphaera</taxon>
    </lineage>
</organism>
<dbReference type="CDD" id="cd03801">
    <property type="entry name" value="GT4_PimA-like"/>
    <property type="match status" value="1"/>
</dbReference>
<keyword evidence="3" id="KW-1185">Reference proteome</keyword>
<evidence type="ECO:0000313" key="3">
    <source>
        <dbReference type="Proteomes" id="UP000095228"/>
    </source>
</evidence>
<dbReference type="EMBL" id="CP016094">
    <property type="protein sequence ID" value="AOS45887.1"/>
    <property type="molecule type" value="Genomic_DNA"/>
</dbReference>
<reference evidence="2 3" key="1">
    <citation type="submission" date="2016-06" db="EMBL/GenBank/DDBJ databases">
        <title>Three novel species with peptidoglycan cell walls form the new genus Lacunisphaera gen. nov. in the family Opitutaceae of the verrucomicrobial subdivision 4.</title>
        <authorList>
            <person name="Rast P."/>
            <person name="Gloeckner I."/>
            <person name="Jogler M."/>
            <person name="Boedeker C."/>
            <person name="Jeske O."/>
            <person name="Wiegand S."/>
            <person name="Reinhardt R."/>
            <person name="Schumann P."/>
            <person name="Rohde M."/>
            <person name="Spring S."/>
            <person name="Gloeckner F.O."/>
            <person name="Jogler C."/>
        </authorList>
    </citation>
    <scope>NUCLEOTIDE SEQUENCE [LARGE SCALE GENOMIC DNA]</scope>
    <source>
        <strain evidence="2 3">IG16b</strain>
    </source>
</reference>
<dbReference type="Pfam" id="PF00534">
    <property type="entry name" value="Glycos_transf_1"/>
    <property type="match status" value="1"/>
</dbReference>
<dbReference type="Proteomes" id="UP000095228">
    <property type="component" value="Chromosome"/>
</dbReference>
<evidence type="ECO:0000313" key="2">
    <source>
        <dbReference type="EMBL" id="AOS45887.1"/>
    </source>
</evidence>
<dbReference type="PANTHER" id="PTHR46401:SF8">
    <property type="entry name" value="BLL6006 PROTEIN"/>
    <property type="match status" value="1"/>
</dbReference>
<dbReference type="STRING" id="1838286.Verru16b_02978"/>
<evidence type="ECO:0000259" key="1">
    <source>
        <dbReference type="Pfam" id="PF00534"/>
    </source>
</evidence>
<dbReference type="GO" id="GO:0102710">
    <property type="term" value="F:D-inositol-3-phosphate glycosyltransferase activity"/>
    <property type="evidence" value="ECO:0007669"/>
    <property type="project" value="UniProtKB-EC"/>
</dbReference>
<feature type="domain" description="Glycosyl transferase family 1" evidence="1">
    <location>
        <begin position="178"/>
        <end position="329"/>
    </location>
</feature>
<protein>
    <submittedName>
        <fullName evidence="2">D-inositol-3-phosphate glycosyltransferase</fullName>
        <ecNumber evidence="2">2.4.1.250</ecNumber>
    </submittedName>
</protein>
<dbReference type="InterPro" id="IPR001296">
    <property type="entry name" value="Glyco_trans_1"/>
</dbReference>
<dbReference type="KEGG" id="obg:Verru16b_02978"/>
<proteinExistence type="predicted"/>
<dbReference type="AlphaFoldDB" id="A0A1D8AYD6"/>
<dbReference type="Gene3D" id="3.40.50.2000">
    <property type="entry name" value="Glycogen Phosphorylase B"/>
    <property type="match status" value="1"/>
</dbReference>
<dbReference type="SUPFAM" id="SSF53756">
    <property type="entry name" value="UDP-Glycosyltransferase/glycogen phosphorylase"/>
    <property type="match status" value="1"/>
</dbReference>
<sequence>MSELIYDGRHWRKGGIGEVICVHLDAIASASNLAHVMILVLPDDCARARERWPALQIIAAPSLFSVGEQLFFGWYASLGYRFISPYLTFPLMAPERTILWVHDFIWVKYPRYASSKMAWLYFSIMQLLAHLFVDRKVYISRFTKMVAKQLFGTSTGNVLHNPVRIVAGKLRSGCTPDPGPAKVLYMGTWKKWKRVPLLLGAHNLLTRAYPKPVILTLIGGAKTNNDDNIKSLAAEAIKAGLIRELGYVDAASWRDELAACDVVVVPSAMEGFGLPLIEALGAGKRAVAAAGTVAEELVGPLATYFSEPTPTALAAAIEHALQLGPLTKEELGQAAICCQYYSVQAHQERFLRILNEAQVESLVI</sequence>
<gene>
    <name evidence="2" type="primary">mshA_5</name>
    <name evidence="2" type="ORF">Verru16b_02978</name>
</gene>
<accession>A0A1D8AYD6</accession>
<dbReference type="EC" id="2.4.1.250" evidence="2"/>
<keyword evidence="2" id="KW-0808">Transferase</keyword>
<keyword evidence="2" id="KW-0328">Glycosyltransferase</keyword>
<dbReference type="PANTHER" id="PTHR46401">
    <property type="entry name" value="GLYCOSYLTRANSFERASE WBBK-RELATED"/>
    <property type="match status" value="1"/>
</dbReference>